<gene>
    <name evidence="4" type="primary">ssb</name>
    <name evidence="4" type="ORF">GN277_15240</name>
</gene>
<dbReference type="InterPro" id="IPR011344">
    <property type="entry name" value="ssDNA-bd"/>
</dbReference>
<dbReference type="HAMAP" id="MF_00984">
    <property type="entry name" value="SSB"/>
    <property type="match status" value="1"/>
</dbReference>
<evidence type="ECO:0000256" key="2">
    <source>
        <dbReference type="HAMAP-Rule" id="MF_00984"/>
    </source>
</evidence>
<reference evidence="4 5" key="1">
    <citation type="submission" date="2019-12" db="EMBL/GenBank/DDBJ databases">
        <title>Sporaefaciens musculi gen. nov., sp. nov., a novel bacterium isolated from the caecum of an obese mouse.</title>
        <authorList>
            <person name="Rasmussen T.S."/>
            <person name="Streidl T."/>
            <person name="Hitch T.C.A."/>
            <person name="Wortmann E."/>
            <person name="Deptula P."/>
            <person name="Hansen M."/>
            <person name="Nielsen D.S."/>
            <person name="Clavel T."/>
            <person name="Vogensen F.K."/>
        </authorList>
    </citation>
    <scope>NUCLEOTIDE SEQUENCE [LARGE SCALE GENOMIC DNA]</scope>
    <source>
        <strain evidence="4 5">WCA-9-b2</strain>
    </source>
</reference>
<evidence type="ECO:0000256" key="3">
    <source>
        <dbReference type="PIRNR" id="PIRNR002070"/>
    </source>
</evidence>
<dbReference type="SUPFAM" id="SSF50249">
    <property type="entry name" value="Nucleic acid-binding proteins"/>
    <property type="match status" value="1"/>
</dbReference>
<dbReference type="PROSITE" id="PS50935">
    <property type="entry name" value="SSB"/>
    <property type="match status" value="1"/>
</dbReference>
<evidence type="ECO:0000256" key="1">
    <source>
        <dbReference type="ARBA" id="ARBA00023125"/>
    </source>
</evidence>
<comment type="subunit">
    <text evidence="2">Homotetramer.</text>
</comment>
<dbReference type="PANTHER" id="PTHR10302">
    <property type="entry name" value="SINGLE-STRANDED DNA-BINDING PROTEIN"/>
    <property type="match status" value="1"/>
</dbReference>
<proteinExistence type="inferred from homology"/>
<dbReference type="PIRSF" id="PIRSF002070">
    <property type="entry name" value="SSB"/>
    <property type="match status" value="1"/>
</dbReference>
<accession>A0A7X3MHU7</accession>
<dbReference type="Gene3D" id="2.40.50.140">
    <property type="entry name" value="Nucleic acid-binding proteins"/>
    <property type="match status" value="1"/>
</dbReference>
<organism evidence="4 5">
    <name type="scientific">Sporofaciens musculi</name>
    <dbReference type="NCBI Taxonomy" id="2681861"/>
    <lineage>
        <taxon>Bacteria</taxon>
        <taxon>Bacillati</taxon>
        <taxon>Bacillota</taxon>
        <taxon>Clostridia</taxon>
        <taxon>Lachnospirales</taxon>
        <taxon>Lachnospiraceae</taxon>
        <taxon>Sporofaciens</taxon>
    </lineage>
</organism>
<dbReference type="GO" id="GO:0009295">
    <property type="term" value="C:nucleoid"/>
    <property type="evidence" value="ECO:0007669"/>
    <property type="project" value="TreeGrafter"/>
</dbReference>
<dbReference type="PANTHER" id="PTHR10302:SF27">
    <property type="entry name" value="SINGLE-STRANDED DNA-BINDING PROTEIN"/>
    <property type="match status" value="1"/>
</dbReference>
<evidence type="ECO:0000313" key="4">
    <source>
        <dbReference type="EMBL" id="MXP76686.1"/>
    </source>
</evidence>
<dbReference type="InterPro" id="IPR000424">
    <property type="entry name" value="Primosome_PriB/ssb"/>
</dbReference>
<evidence type="ECO:0000313" key="5">
    <source>
        <dbReference type="Proteomes" id="UP000460412"/>
    </source>
</evidence>
<comment type="caution">
    <text evidence="4">The sequence shown here is derived from an EMBL/GenBank/DDBJ whole genome shotgun (WGS) entry which is preliminary data.</text>
</comment>
<dbReference type="RefSeq" id="WP_159751752.1">
    <property type="nucleotide sequence ID" value="NZ_WUQX01000001.1"/>
</dbReference>
<dbReference type="AlphaFoldDB" id="A0A7X3MHU7"/>
<dbReference type="NCBIfam" id="TIGR00621">
    <property type="entry name" value="ssb"/>
    <property type="match status" value="1"/>
</dbReference>
<dbReference type="Proteomes" id="UP000460412">
    <property type="component" value="Unassembled WGS sequence"/>
</dbReference>
<keyword evidence="1 2" id="KW-0238">DNA-binding</keyword>
<protein>
    <recommendedName>
        <fullName evidence="2 3">Single-stranded DNA-binding protein</fullName>
        <shortName evidence="2">SSB</shortName>
    </recommendedName>
</protein>
<keyword evidence="5" id="KW-1185">Reference proteome</keyword>
<dbReference type="Pfam" id="PF00436">
    <property type="entry name" value="SSB"/>
    <property type="match status" value="1"/>
</dbReference>
<dbReference type="GO" id="GO:0006260">
    <property type="term" value="P:DNA replication"/>
    <property type="evidence" value="ECO:0007669"/>
    <property type="project" value="InterPro"/>
</dbReference>
<dbReference type="CDD" id="cd04496">
    <property type="entry name" value="SSB_OBF"/>
    <property type="match status" value="1"/>
</dbReference>
<comment type="caution">
    <text evidence="2">Lacks conserved residue(s) required for the propagation of feature annotation.</text>
</comment>
<dbReference type="EMBL" id="WUQX01000001">
    <property type="protein sequence ID" value="MXP76686.1"/>
    <property type="molecule type" value="Genomic_DNA"/>
</dbReference>
<dbReference type="InterPro" id="IPR012340">
    <property type="entry name" value="NA-bd_OB-fold"/>
</dbReference>
<dbReference type="GO" id="GO:0003697">
    <property type="term" value="F:single-stranded DNA binding"/>
    <property type="evidence" value="ECO:0007669"/>
    <property type="project" value="UniProtKB-UniRule"/>
</dbReference>
<sequence length="117" mass="12826">MFNHVGLLGRLAQEPEIRYTQSGVPVASFDLAVQVPSKDKNTPPDYIPITCWDKQAEFAGRYLTKGRQIVVEGRLSTRKYTGSDGKTHKVVEVNASRLYFADSGQGGTGDYDGSSQV</sequence>
<name>A0A7X3MHU7_9FIRM</name>